<proteinExistence type="predicted"/>
<comment type="function">
    <text evidence="3">Catalyzes the phosphorylation of hydroxymethylpyrimidine phosphate (HMP-P) to HMP-PP, and of HMP to HMP-P.</text>
</comment>
<evidence type="ECO:0000256" key="2">
    <source>
        <dbReference type="ARBA" id="ARBA00000565"/>
    </source>
</evidence>
<dbReference type="GO" id="GO:0005829">
    <property type="term" value="C:cytosol"/>
    <property type="evidence" value="ECO:0007669"/>
    <property type="project" value="TreeGrafter"/>
</dbReference>
<dbReference type="Gene3D" id="3.40.1190.20">
    <property type="match status" value="1"/>
</dbReference>
<dbReference type="GO" id="GO:0009229">
    <property type="term" value="P:thiamine diphosphate biosynthetic process"/>
    <property type="evidence" value="ECO:0007669"/>
    <property type="project" value="UniProtKB-UniPathway"/>
</dbReference>
<dbReference type="GO" id="GO:0008902">
    <property type="term" value="F:hydroxymethylpyrimidine kinase activity"/>
    <property type="evidence" value="ECO:0007669"/>
    <property type="project" value="UniProtKB-EC"/>
</dbReference>
<evidence type="ECO:0000313" key="12">
    <source>
        <dbReference type="Proteomes" id="UP000317043"/>
    </source>
</evidence>
<dbReference type="FunCoup" id="A0A543B0A4">
    <property type="interactions" value="156"/>
</dbReference>
<name>A0A543B0A4_9ACTN</name>
<evidence type="ECO:0000256" key="4">
    <source>
        <dbReference type="ARBA" id="ARBA00004769"/>
    </source>
</evidence>
<evidence type="ECO:0000259" key="10">
    <source>
        <dbReference type="Pfam" id="PF08543"/>
    </source>
</evidence>
<evidence type="ECO:0000256" key="6">
    <source>
        <dbReference type="ARBA" id="ARBA00022741"/>
    </source>
</evidence>
<comment type="catalytic activity">
    <reaction evidence="2">
        <text>4-amino-2-methyl-5-(phosphooxymethyl)pyrimidine + ATP = 4-amino-2-methyl-5-(diphosphooxymethyl)pyrimidine + ADP</text>
        <dbReference type="Rhea" id="RHEA:19893"/>
        <dbReference type="ChEBI" id="CHEBI:30616"/>
        <dbReference type="ChEBI" id="CHEBI:57841"/>
        <dbReference type="ChEBI" id="CHEBI:58354"/>
        <dbReference type="ChEBI" id="CHEBI:456216"/>
        <dbReference type="EC" id="2.7.4.7"/>
    </reaction>
</comment>
<sequence>MIPECTVTPERPATPADPPVAVTIAGSDSGGGAGIQADLLTFAAHRVHGTTVVTAITAQNTLGVTASLSIPPSLITAQLTAVTTDFDVRAAKTGMLGGRDQLVAVAAAALPRLVVDPVLVATSGAVLYDGDPTDYLRILAPRAFALTPNLPEARLLLGHPLTSRGDRIAALRELADHGPSLIVLKGGHDDGPNAVDLCYLAGRVVELSRPRVPTGNTHGTGCTFAAAITARLAHGDPPEAALEAAKSYVTAGLLAAADQRLGAGSGPLDHFPTHHVP</sequence>
<dbReference type="Pfam" id="PF08543">
    <property type="entry name" value="Phos_pyr_kin"/>
    <property type="match status" value="1"/>
</dbReference>
<accession>A0A543B0A4</accession>
<protein>
    <submittedName>
        <fullName evidence="11">Hydroxymethylpyrimidine/phosphomethylpyrimidine kinase</fullName>
    </submittedName>
</protein>
<dbReference type="PANTHER" id="PTHR20858">
    <property type="entry name" value="PHOSPHOMETHYLPYRIMIDINE KINASE"/>
    <property type="match status" value="1"/>
</dbReference>
<evidence type="ECO:0000256" key="9">
    <source>
        <dbReference type="ARBA" id="ARBA00022977"/>
    </source>
</evidence>
<keyword evidence="5" id="KW-0808">Transferase</keyword>
<dbReference type="PANTHER" id="PTHR20858:SF17">
    <property type="entry name" value="HYDROXYMETHYLPYRIMIDINE_PHOSPHOMETHYLPYRIMIDINE KINASE THI20-RELATED"/>
    <property type="match status" value="1"/>
</dbReference>
<dbReference type="CDD" id="cd01169">
    <property type="entry name" value="HMPP_kinase"/>
    <property type="match status" value="1"/>
</dbReference>
<evidence type="ECO:0000256" key="5">
    <source>
        <dbReference type="ARBA" id="ARBA00022679"/>
    </source>
</evidence>
<comment type="pathway">
    <text evidence="4">Cofactor biosynthesis; thiamine diphosphate biosynthesis; 4-amino-2-methyl-5-diphosphomethylpyrimidine from 5-amino-1-(5-phospho-D-ribosyl)imidazole: step 3/3.</text>
</comment>
<organism evidence="11 12">
    <name type="scientific">Stackebrandtia endophytica</name>
    <dbReference type="NCBI Taxonomy" id="1496996"/>
    <lineage>
        <taxon>Bacteria</taxon>
        <taxon>Bacillati</taxon>
        <taxon>Actinomycetota</taxon>
        <taxon>Actinomycetes</taxon>
        <taxon>Glycomycetales</taxon>
        <taxon>Glycomycetaceae</taxon>
        <taxon>Stackebrandtia</taxon>
    </lineage>
</organism>
<evidence type="ECO:0000313" key="11">
    <source>
        <dbReference type="EMBL" id="TQL78226.1"/>
    </source>
</evidence>
<dbReference type="EMBL" id="VFOW01000001">
    <property type="protein sequence ID" value="TQL78226.1"/>
    <property type="molecule type" value="Genomic_DNA"/>
</dbReference>
<comment type="caution">
    <text evidence="11">The sequence shown here is derived from an EMBL/GenBank/DDBJ whole genome shotgun (WGS) entry which is preliminary data.</text>
</comment>
<evidence type="ECO:0000256" key="8">
    <source>
        <dbReference type="ARBA" id="ARBA00022840"/>
    </source>
</evidence>
<comment type="catalytic activity">
    <reaction evidence="1">
        <text>4-amino-5-hydroxymethyl-2-methylpyrimidine + ATP = 4-amino-2-methyl-5-(phosphooxymethyl)pyrimidine + ADP + H(+)</text>
        <dbReference type="Rhea" id="RHEA:23096"/>
        <dbReference type="ChEBI" id="CHEBI:15378"/>
        <dbReference type="ChEBI" id="CHEBI:16892"/>
        <dbReference type="ChEBI" id="CHEBI:30616"/>
        <dbReference type="ChEBI" id="CHEBI:58354"/>
        <dbReference type="ChEBI" id="CHEBI:456216"/>
        <dbReference type="EC" id="2.7.1.49"/>
    </reaction>
</comment>
<dbReference type="UniPathway" id="UPA00060">
    <property type="reaction ID" value="UER00138"/>
</dbReference>
<dbReference type="InterPro" id="IPR029056">
    <property type="entry name" value="Ribokinase-like"/>
</dbReference>
<dbReference type="InParanoid" id="A0A543B0A4"/>
<dbReference type="GO" id="GO:0009228">
    <property type="term" value="P:thiamine biosynthetic process"/>
    <property type="evidence" value="ECO:0007669"/>
    <property type="project" value="UniProtKB-KW"/>
</dbReference>
<evidence type="ECO:0000256" key="1">
    <source>
        <dbReference type="ARBA" id="ARBA00000151"/>
    </source>
</evidence>
<dbReference type="AlphaFoldDB" id="A0A543B0A4"/>
<dbReference type="InterPro" id="IPR004399">
    <property type="entry name" value="HMP/HMP-P_kinase_dom"/>
</dbReference>
<dbReference type="Proteomes" id="UP000317043">
    <property type="component" value="Unassembled WGS sequence"/>
</dbReference>
<evidence type="ECO:0000256" key="7">
    <source>
        <dbReference type="ARBA" id="ARBA00022777"/>
    </source>
</evidence>
<reference evidence="11 12" key="1">
    <citation type="submission" date="2019-06" db="EMBL/GenBank/DDBJ databases">
        <title>Sequencing the genomes of 1000 actinobacteria strains.</title>
        <authorList>
            <person name="Klenk H.-P."/>
        </authorList>
    </citation>
    <scope>NUCLEOTIDE SEQUENCE [LARGE SCALE GENOMIC DNA]</scope>
    <source>
        <strain evidence="11 12">DSM 45928</strain>
    </source>
</reference>
<dbReference type="GO" id="GO:0005524">
    <property type="term" value="F:ATP binding"/>
    <property type="evidence" value="ECO:0007669"/>
    <property type="project" value="UniProtKB-KW"/>
</dbReference>
<keyword evidence="12" id="KW-1185">Reference proteome</keyword>
<feature type="domain" description="Pyridoxamine kinase/Phosphomethylpyrimidine kinase" evidence="10">
    <location>
        <begin position="28"/>
        <end position="268"/>
    </location>
</feature>
<gene>
    <name evidence="11" type="ORF">FB566_3808</name>
</gene>
<dbReference type="FunFam" id="3.40.1190.20:FF:000003">
    <property type="entry name" value="Phosphomethylpyrimidine kinase ThiD"/>
    <property type="match status" value="1"/>
</dbReference>
<keyword evidence="8" id="KW-0067">ATP-binding</keyword>
<dbReference type="InterPro" id="IPR013749">
    <property type="entry name" value="PM/HMP-P_kinase-1"/>
</dbReference>
<evidence type="ECO:0000256" key="3">
    <source>
        <dbReference type="ARBA" id="ARBA00003848"/>
    </source>
</evidence>
<dbReference type="SUPFAM" id="SSF53613">
    <property type="entry name" value="Ribokinase-like"/>
    <property type="match status" value="1"/>
</dbReference>
<keyword evidence="9" id="KW-0784">Thiamine biosynthesis</keyword>
<keyword evidence="6" id="KW-0547">Nucleotide-binding</keyword>
<keyword evidence="7 11" id="KW-0418">Kinase</keyword>
<dbReference type="GO" id="GO:0008972">
    <property type="term" value="F:phosphomethylpyrimidine kinase activity"/>
    <property type="evidence" value="ECO:0007669"/>
    <property type="project" value="UniProtKB-EC"/>
</dbReference>
<dbReference type="NCBIfam" id="TIGR00097">
    <property type="entry name" value="HMP-P_kinase"/>
    <property type="match status" value="1"/>
</dbReference>